<feature type="region of interest" description="Disordered" evidence="1">
    <location>
        <begin position="33"/>
        <end position="57"/>
    </location>
</feature>
<dbReference type="InterPro" id="IPR052022">
    <property type="entry name" value="26kDa_periplasmic_antigen"/>
</dbReference>
<dbReference type="EMBL" id="RAYQ01000008">
    <property type="protein sequence ID" value="RKI91691.1"/>
    <property type="molecule type" value="Genomic_DNA"/>
</dbReference>
<organism evidence="3 4">
    <name type="scientific">Parablautia intestinalis</name>
    <dbReference type="NCBI Taxonomy" id="2320100"/>
    <lineage>
        <taxon>Bacteria</taxon>
        <taxon>Bacillati</taxon>
        <taxon>Bacillota</taxon>
        <taxon>Clostridia</taxon>
        <taxon>Lachnospirales</taxon>
        <taxon>Lachnospiraceae</taxon>
        <taxon>Parablautia</taxon>
    </lineage>
</organism>
<dbReference type="Gene3D" id="3.30.110.170">
    <property type="entry name" value="Protein of unknown function (DUF541), domain 1"/>
    <property type="match status" value="1"/>
</dbReference>
<comment type="caution">
    <text evidence="3">The sequence shown here is derived from an EMBL/GenBank/DDBJ whole genome shotgun (WGS) entry which is preliminary data.</text>
</comment>
<dbReference type="Pfam" id="PF04402">
    <property type="entry name" value="SIMPL"/>
    <property type="match status" value="1"/>
</dbReference>
<dbReference type="Gene3D" id="3.30.70.2970">
    <property type="entry name" value="Protein of unknown function (DUF541), domain 2"/>
    <property type="match status" value="1"/>
</dbReference>
<sequence>MKKIYAQLALGIIVLGLTGCGKAVTNDTPMQEKILSDTDNNPSAPSDGAPAATGSLTSQYHPNSITVNSSENVTVIPDIAEVVYAVRTQASDAAACQQQNAESVGQVIELLKSLSIEETSIQTSDYYMNPVYDYSNNKARVVGYESITTLTVSDLPIDGLDAVLSQSVSSGINTIQSITYQASKYDESYQAALSAAVETARQKAQVLAGAAGCSVGSVIRIEETSGYADTRYNDSALANKYRSGAVKEELSMADTAGIMPGEIQVEASIVVEYQLY</sequence>
<accession>A0A3A9AVW6</accession>
<name>A0A3A9AVW6_9FIRM</name>
<dbReference type="Proteomes" id="UP000280696">
    <property type="component" value="Unassembled WGS sequence"/>
</dbReference>
<dbReference type="PROSITE" id="PS51257">
    <property type="entry name" value="PROKAR_LIPOPROTEIN"/>
    <property type="match status" value="1"/>
</dbReference>
<dbReference type="OrthoDB" id="9785192at2"/>
<feature type="chain" id="PRO_5017231187" evidence="2">
    <location>
        <begin position="24"/>
        <end position="276"/>
    </location>
</feature>
<gene>
    <name evidence="3" type="ORF">D7V94_08765</name>
</gene>
<protein>
    <submittedName>
        <fullName evidence="3">DUF541 domain-containing protein</fullName>
    </submittedName>
</protein>
<dbReference type="AlphaFoldDB" id="A0A3A9AVW6"/>
<evidence type="ECO:0000256" key="2">
    <source>
        <dbReference type="SAM" id="SignalP"/>
    </source>
</evidence>
<dbReference type="InterPro" id="IPR007497">
    <property type="entry name" value="SIMPL/DUF541"/>
</dbReference>
<proteinExistence type="predicted"/>
<dbReference type="RefSeq" id="WP_120468859.1">
    <property type="nucleotide sequence ID" value="NZ_RAYQ01000008.1"/>
</dbReference>
<dbReference type="PANTHER" id="PTHR34387">
    <property type="entry name" value="SLR1258 PROTEIN"/>
    <property type="match status" value="1"/>
</dbReference>
<evidence type="ECO:0000256" key="1">
    <source>
        <dbReference type="SAM" id="MobiDB-lite"/>
    </source>
</evidence>
<dbReference type="GO" id="GO:0006974">
    <property type="term" value="P:DNA damage response"/>
    <property type="evidence" value="ECO:0007669"/>
    <property type="project" value="TreeGrafter"/>
</dbReference>
<dbReference type="PANTHER" id="PTHR34387:SF1">
    <property type="entry name" value="PERIPLASMIC IMMUNOGENIC PROTEIN"/>
    <property type="match status" value="1"/>
</dbReference>
<feature type="signal peptide" evidence="2">
    <location>
        <begin position="1"/>
        <end position="23"/>
    </location>
</feature>
<keyword evidence="4" id="KW-1185">Reference proteome</keyword>
<evidence type="ECO:0000313" key="4">
    <source>
        <dbReference type="Proteomes" id="UP000280696"/>
    </source>
</evidence>
<keyword evidence="2" id="KW-0732">Signal</keyword>
<evidence type="ECO:0000313" key="3">
    <source>
        <dbReference type="EMBL" id="RKI91691.1"/>
    </source>
</evidence>
<reference evidence="3 4" key="1">
    <citation type="submission" date="2018-09" db="EMBL/GenBank/DDBJ databases">
        <title>Murine metabolic-syndrome-specific gut microbial biobank.</title>
        <authorList>
            <person name="Liu C."/>
        </authorList>
    </citation>
    <scope>NUCLEOTIDE SEQUENCE [LARGE SCALE GENOMIC DNA]</scope>
    <source>
        <strain evidence="3 4">0.1xD8-82</strain>
    </source>
</reference>